<dbReference type="AlphaFoldDB" id="A0A0A9C4Z2"/>
<dbReference type="EMBL" id="GBRH01229415">
    <property type="protein sequence ID" value="JAD68480.1"/>
    <property type="molecule type" value="Transcribed_RNA"/>
</dbReference>
<reference evidence="2" key="1">
    <citation type="submission" date="2014-09" db="EMBL/GenBank/DDBJ databases">
        <authorList>
            <person name="Magalhaes I.L.F."/>
            <person name="Oliveira U."/>
            <person name="Santos F.R."/>
            <person name="Vidigal T.H.D.A."/>
            <person name="Brescovit A.D."/>
            <person name="Santos A.J."/>
        </authorList>
    </citation>
    <scope>NUCLEOTIDE SEQUENCE</scope>
    <source>
        <tissue evidence="2">Shoot tissue taken approximately 20 cm above the soil surface</tissue>
    </source>
</reference>
<name>A0A0A9C4Z2_ARUDO</name>
<protein>
    <submittedName>
        <fullName evidence="2">Uncharacterized protein</fullName>
    </submittedName>
</protein>
<evidence type="ECO:0000313" key="2">
    <source>
        <dbReference type="EMBL" id="JAD68480.1"/>
    </source>
</evidence>
<feature type="region of interest" description="Disordered" evidence="1">
    <location>
        <begin position="19"/>
        <end position="72"/>
    </location>
</feature>
<feature type="region of interest" description="Disordered" evidence="1">
    <location>
        <begin position="84"/>
        <end position="108"/>
    </location>
</feature>
<feature type="compositionally biased region" description="Basic and acidic residues" evidence="1">
    <location>
        <begin position="89"/>
        <end position="99"/>
    </location>
</feature>
<proteinExistence type="predicted"/>
<accession>A0A0A9C4Z2</accession>
<organism evidence="2">
    <name type="scientific">Arundo donax</name>
    <name type="common">Giant reed</name>
    <name type="synonym">Donax arundinaceus</name>
    <dbReference type="NCBI Taxonomy" id="35708"/>
    <lineage>
        <taxon>Eukaryota</taxon>
        <taxon>Viridiplantae</taxon>
        <taxon>Streptophyta</taxon>
        <taxon>Embryophyta</taxon>
        <taxon>Tracheophyta</taxon>
        <taxon>Spermatophyta</taxon>
        <taxon>Magnoliopsida</taxon>
        <taxon>Liliopsida</taxon>
        <taxon>Poales</taxon>
        <taxon>Poaceae</taxon>
        <taxon>PACMAD clade</taxon>
        <taxon>Arundinoideae</taxon>
        <taxon>Arundineae</taxon>
        <taxon>Arundo</taxon>
    </lineage>
</organism>
<evidence type="ECO:0000256" key="1">
    <source>
        <dbReference type="SAM" id="MobiDB-lite"/>
    </source>
</evidence>
<sequence length="108" mass="11533">MAVAAVVTDDTALYWPVEIPTAAGAEPPPVSSSQEASTAAPELLDSDPRDQNMAAAAAQVVCGEPEPASDHKLSPLHWQLGAARARCSNRPETRRERPQQGETRVSCW</sequence>
<reference evidence="2" key="2">
    <citation type="journal article" date="2015" name="Data Brief">
        <title>Shoot transcriptome of the giant reed, Arundo donax.</title>
        <authorList>
            <person name="Barrero R.A."/>
            <person name="Guerrero F.D."/>
            <person name="Moolhuijzen P."/>
            <person name="Goolsby J.A."/>
            <person name="Tidwell J."/>
            <person name="Bellgard S.E."/>
            <person name="Bellgard M.I."/>
        </authorList>
    </citation>
    <scope>NUCLEOTIDE SEQUENCE</scope>
    <source>
        <tissue evidence="2">Shoot tissue taken approximately 20 cm above the soil surface</tissue>
    </source>
</reference>